<name>A0A369UJJ3_9GAMM</name>
<dbReference type="PROSITE" id="PS50931">
    <property type="entry name" value="HTH_LYSR"/>
    <property type="match status" value="1"/>
</dbReference>
<dbReference type="FunFam" id="1.10.10.10:FF:000038">
    <property type="entry name" value="Glycine cleavage system transcriptional activator"/>
    <property type="match status" value="1"/>
</dbReference>
<gene>
    <name evidence="6" type="ORF">DVJ77_17690</name>
</gene>
<dbReference type="PANTHER" id="PTHR30537">
    <property type="entry name" value="HTH-TYPE TRANSCRIPTIONAL REGULATOR"/>
    <property type="match status" value="1"/>
</dbReference>
<dbReference type="GO" id="GO:0003700">
    <property type="term" value="F:DNA-binding transcription factor activity"/>
    <property type="evidence" value="ECO:0007669"/>
    <property type="project" value="InterPro"/>
</dbReference>
<proteinExistence type="inferred from homology"/>
<feature type="domain" description="HTH lysR-type" evidence="5">
    <location>
        <begin position="16"/>
        <end position="73"/>
    </location>
</feature>
<comment type="similarity">
    <text evidence="1">Belongs to the LysR transcriptional regulatory family.</text>
</comment>
<dbReference type="Proteomes" id="UP000253782">
    <property type="component" value="Unassembled WGS sequence"/>
</dbReference>
<dbReference type="CDD" id="cd08432">
    <property type="entry name" value="PBP2_GcdR_TrpI_HvrB_AmpR_like"/>
    <property type="match status" value="1"/>
</dbReference>
<dbReference type="OrthoDB" id="5526340at2"/>
<dbReference type="InterPro" id="IPR005119">
    <property type="entry name" value="LysR_subst-bd"/>
</dbReference>
<evidence type="ECO:0000256" key="3">
    <source>
        <dbReference type="ARBA" id="ARBA00023125"/>
    </source>
</evidence>
<comment type="caution">
    <text evidence="6">The sequence shown here is derived from an EMBL/GenBank/DDBJ whole genome shotgun (WGS) entry which is preliminary data.</text>
</comment>
<reference evidence="6 7" key="1">
    <citation type="submission" date="2018-07" db="EMBL/GenBank/DDBJ databases">
        <title>Dyella tabacisoli L4-6T, whole genome shotgun sequence.</title>
        <authorList>
            <person name="Zhou X.-K."/>
            <person name="Li W.-J."/>
            <person name="Duan Y.-Q."/>
        </authorList>
    </citation>
    <scope>NUCLEOTIDE SEQUENCE [LARGE SCALE GENOMIC DNA]</scope>
    <source>
        <strain evidence="6 7">L4-6</strain>
    </source>
</reference>
<dbReference type="GO" id="GO:0043565">
    <property type="term" value="F:sequence-specific DNA binding"/>
    <property type="evidence" value="ECO:0007669"/>
    <property type="project" value="TreeGrafter"/>
</dbReference>
<evidence type="ECO:0000256" key="1">
    <source>
        <dbReference type="ARBA" id="ARBA00009437"/>
    </source>
</evidence>
<keyword evidence="3" id="KW-0238">DNA-binding</keyword>
<dbReference type="InterPro" id="IPR036388">
    <property type="entry name" value="WH-like_DNA-bd_sf"/>
</dbReference>
<evidence type="ECO:0000256" key="4">
    <source>
        <dbReference type="ARBA" id="ARBA00023163"/>
    </source>
</evidence>
<accession>A0A369UJJ3</accession>
<keyword evidence="7" id="KW-1185">Reference proteome</keyword>
<protein>
    <submittedName>
        <fullName evidence="6">LysR family transcriptional regulator</fullName>
    </submittedName>
</protein>
<keyword evidence="2" id="KW-0805">Transcription regulation</keyword>
<evidence type="ECO:0000313" key="7">
    <source>
        <dbReference type="Proteomes" id="UP000253782"/>
    </source>
</evidence>
<dbReference type="AlphaFoldDB" id="A0A369UJJ3"/>
<dbReference type="PRINTS" id="PR00039">
    <property type="entry name" value="HTHLYSR"/>
</dbReference>
<dbReference type="Gene3D" id="3.40.190.10">
    <property type="entry name" value="Periplasmic binding protein-like II"/>
    <property type="match status" value="2"/>
</dbReference>
<organism evidence="6 7">
    <name type="scientific">Dyella tabacisoli</name>
    <dbReference type="NCBI Taxonomy" id="2282381"/>
    <lineage>
        <taxon>Bacteria</taxon>
        <taxon>Pseudomonadati</taxon>
        <taxon>Pseudomonadota</taxon>
        <taxon>Gammaproteobacteria</taxon>
        <taxon>Lysobacterales</taxon>
        <taxon>Rhodanobacteraceae</taxon>
        <taxon>Dyella</taxon>
    </lineage>
</organism>
<sequence>MNDLNSSISQQRRYLPPLSALRAFEAAARHQSFRLAANELSVTPTAISHQVRQLESLLGVPLFERRVRKVLLTAQGRTLYPVLRDGFDAFAAVMAPLLQPKKRRTLTISATPAFVARRLVPKVADFHAQHGDLDLRLHASTTPVDFSTQQIDAAIRYGRGDYPGLQSEYLSSTQYAPLCSPRLGLHTTTQLPRHPLLHYLWQPSLPDPPDWPAWGRKAGLGTMDFLGGVTFSDETHAMAAAIAGQGVALLNTSLVADELAQGTLVQPFGPTLDGFAYYLVYPPATASDPAFHALRAWLRDALSAAPA</sequence>
<keyword evidence="4" id="KW-0804">Transcription</keyword>
<dbReference type="PANTHER" id="PTHR30537:SF74">
    <property type="entry name" value="HTH-TYPE TRANSCRIPTIONAL REGULATOR TRPI"/>
    <property type="match status" value="1"/>
</dbReference>
<dbReference type="SUPFAM" id="SSF46785">
    <property type="entry name" value="Winged helix' DNA-binding domain"/>
    <property type="match status" value="1"/>
</dbReference>
<dbReference type="GO" id="GO:0006351">
    <property type="term" value="P:DNA-templated transcription"/>
    <property type="evidence" value="ECO:0007669"/>
    <property type="project" value="TreeGrafter"/>
</dbReference>
<dbReference type="Pfam" id="PF03466">
    <property type="entry name" value="LysR_substrate"/>
    <property type="match status" value="1"/>
</dbReference>
<dbReference type="InterPro" id="IPR036390">
    <property type="entry name" value="WH_DNA-bd_sf"/>
</dbReference>
<dbReference type="Pfam" id="PF00126">
    <property type="entry name" value="HTH_1"/>
    <property type="match status" value="1"/>
</dbReference>
<dbReference type="SUPFAM" id="SSF53850">
    <property type="entry name" value="Periplasmic binding protein-like II"/>
    <property type="match status" value="1"/>
</dbReference>
<dbReference type="InterPro" id="IPR000847">
    <property type="entry name" value="LysR_HTH_N"/>
</dbReference>
<evidence type="ECO:0000259" key="5">
    <source>
        <dbReference type="PROSITE" id="PS50931"/>
    </source>
</evidence>
<dbReference type="EMBL" id="QQAH01000018">
    <property type="protein sequence ID" value="RDD80285.1"/>
    <property type="molecule type" value="Genomic_DNA"/>
</dbReference>
<evidence type="ECO:0000313" key="6">
    <source>
        <dbReference type="EMBL" id="RDD80285.1"/>
    </source>
</evidence>
<evidence type="ECO:0000256" key="2">
    <source>
        <dbReference type="ARBA" id="ARBA00023015"/>
    </source>
</evidence>
<dbReference type="InterPro" id="IPR058163">
    <property type="entry name" value="LysR-type_TF_proteobact-type"/>
</dbReference>
<dbReference type="Gene3D" id="1.10.10.10">
    <property type="entry name" value="Winged helix-like DNA-binding domain superfamily/Winged helix DNA-binding domain"/>
    <property type="match status" value="1"/>
</dbReference>